<dbReference type="GO" id="GO:0047736">
    <property type="term" value="F:cellobiose epimerase activity"/>
    <property type="evidence" value="ECO:0007669"/>
    <property type="project" value="UniProtKB-UniRule"/>
</dbReference>
<comment type="catalytic activity">
    <reaction evidence="1 4">
        <text>D-cellobiose = beta-D-glucosyl-(1-&gt;4)-D-mannopyranose</text>
        <dbReference type="Rhea" id="RHEA:23384"/>
        <dbReference type="ChEBI" id="CHEBI:17057"/>
        <dbReference type="ChEBI" id="CHEBI:47931"/>
        <dbReference type="EC" id="5.1.3.11"/>
    </reaction>
</comment>
<gene>
    <name evidence="5" type="ORF">DFQ01_14519</name>
</gene>
<dbReference type="Gene3D" id="1.50.10.10">
    <property type="match status" value="1"/>
</dbReference>
<dbReference type="EC" id="5.1.3.11" evidence="4"/>
<comment type="similarity">
    <text evidence="4">Belongs to the cellobiose 2-epimerase family.</text>
</comment>
<accession>A0A2V2YCG4</accession>
<organism evidence="5 6">
    <name type="scientific">Paenibacillus cellulosilyticus</name>
    <dbReference type="NCBI Taxonomy" id="375489"/>
    <lineage>
        <taxon>Bacteria</taxon>
        <taxon>Bacillati</taxon>
        <taxon>Bacillota</taxon>
        <taxon>Bacilli</taxon>
        <taxon>Bacillales</taxon>
        <taxon>Paenibacillaceae</taxon>
        <taxon>Paenibacillus</taxon>
    </lineage>
</organism>
<proteinExistence type="inferred from homology"/>
<dbReference type="PANTHER" id="PTHR15108">
    <property type="entry name" value="N-ACYLGLUCOSAMINE-2-EPIMERASE"/>
    <property type="match status" value="1"/>
</dbReference>
<evidence type="ECO:0000256" key="4">
    <source>
        <dbReference type="HAMAP-Rule" id="MF_00929"/>
    </source>
</evidence>
<keyword evidence="3 4" id="KW-0413">Isomerase</keyword>
<dbReference type="InterPro" id="IPR008928">
    <property type="entry name" value="6-hairpin_glycosidase_sf"/>
</dbReference>
<dbReference type="RefSeq" id="WP_245946935.1">
    <property type="nucleotide sequence ID" value="NZ_CP054613.1"/>
</dbReference>
<evidence type="ECO:0000313" key="6">
    <source>
        <dbReference type="Proteomes" id="UP000246635"/>
    </source>
</evidence>
<comment type="similarity">
    <text evidence="2">Belongs to the N-acylglucosamine 2-epimerase family.</text>
</comment>
<protein>
    <recommendedName>
        <fullName evidence="4">Cellobiose 2-epimerase</fullName>
        <shortName evidence="4">CE</shortName>
        <ecNumber evidence="4">5.1.3.11</ecNumber>
    </recommendedName>
</protein>
<dbReference type="InterPro" id="IPR010819">
    <property type="entry name" value="AGE/CE"/>
</dbReference>
<comment type="caution">
    <text evidence="5">The sequence shown here is derived from an EMBL/GenBank/DDBJ whole genome shotgun (WGS) entry which is preliminary data.</text>
</comment>
<evidence type="ECO:0000256" key="2">
    <source>
        <dbReference type="ARBA" id="ARBA00008558"/>
    </source>
</evidence>
<comment type="function">
    <text evidence="4">Catalyzes the reversible epimerization of cellobiose to 4-O-beta-D-glucopyranosyl-D-mannose (Glc-Man).</text>
</comment>
<keyword evidence="6" id="KW-1185">Reference proteome</keyword>
<dbReference type="InterPro" id="IPR028584">
    <property type="entry name" value="Cellobiose_2_epim"/>
</dbReference>
<name>A0A2V2YCG4_9BACL</name>
<dbReference type="EMBL" id="QGTQ01000045">
    <property type="protein sequence ID" value="PWV89422.1"/>
    <property type="molecule type" value="Genomic_DNA"/>
</dbReference>
<evidence type="ECO:0000256" key="1">
    <source>
        <dbReference type="ARBA" id="ARBA00001470"/>
    </source>
</evidence>
<dbReference type="AlphaFoldDB" id="A0A2V2YCG4"/>
<dbReference type="Proteomes" id="UP000246635">
    <property type="component" value="Unassembled WGS sequence"/>
</dbReference>
<dbReference type="GO" id="GO:0005975">
    <property type="term" value="P:carbohydrate metabolic process"/>
    <property type="evidence" value="ECO:0007669"/>
    <property type="project" value="InterPro"/>
</dbReference>
<dbReference type="HAMAP" id="MF_00929">
    <property type="entry name" value="Cellobiose_2_epim"/>
    <property type="match status" value="1"/>
</dbReference>
<reference evidence="5 6" key="1">
    <citation type="submission" date="2018-05" db="EMBL/GenBank/DDBJ databases">
        <title>Genomic Encyclopedia of Type Strains, Phase III (KMG-III): the genomes of soil and plant-associated and newly described type strains.</title>
        <authorList>
            <person name="Whitman W."/>
        </authorList>
    </citation>
    <scope>NUCLEOTIDE SEQUENCE [LARGE SCALE GENOMIC DNA]</scope>
    <source>
        <strain evidence="5 6">CECT 5696</strain>
    </source>
</reference>
<dbReference type="Pfam" id="PF07221">
    <property type="entry name" value="GlcNAc_2-epim"/>
    <property type="match status" value="1"/>
</dbReference>
<dbReference type="InterPro" id="IPR012341">
    <property type="entry name" value="6hp_glycosidase-like_sf"/>
</dbReference>
<evidence type="ECO:0000313" key="5">
    <source>
        <dbReference type="EMBL" id="PWV89422.1"/>
    </source>
</evidence>
<evidence type="ECO:0000256" key="3">
    <source>
        <dbReference type="ARBA" id="ARBA00023235"/>
    </source>
</evidence>
<sequence>MTMTMTAISKQRWADEIQRELSDNILGFWLQHAPDPIRGGFVGEIRQDMSRVDDAEKSLVLNTRILWTFSAAYRQFKSKSYLDAAERAYLYVKEHFADASNGGLYWMLDSEGSPSSDKKQIYGQAFGIYALSEYYRATSNQQALDEAIELFRLIERHGRDPIHLGYIEALAADWTATDELSLSNKDLNEKKSMNTHLHVLEGYTNLYRVWPSEELKLALRELIEITVKHIVDQETGHFKLFFDEQWSNKSDHISYGHDIEGSWLLHEAAEVLGEQELLAKVKVVALKMAEATLLEGVDPDGGIPNEANQHGFIDTNKDWWPQAEAVVGFYNAYQLSGDSRYAAAASHSWHFIQTYLVDRTNGEWYWSVTREGQPTAGHPKVGAWKCPYHNGRACFEMLERLER</sequence>
<dbReference type="SUPFAM" id="SSF48208">
    <property type="entry name" value="Six-hairpin glycosidases"/>
    <property type="match status" value="1"/>
</dbReference>